<sequence length="59" mass="5934">MSETPSSPSDAHEEPTPPPRHGPVAWLVFIAAIAAVLVLVSGCMAMIYGPIFTGGAAGG</sequence>
<keyword evidence="1" id="KW-0472">Membrane</keyword>
<keyword evidence="3" id="KW-1185">Reference proteome</keyword>
<keyword evidence="1" id="KW-1133">Transmembrane helix</keyword>
<comment type="caution">
    <text evidence="2">The sequence shown here is derived from an EMBL/GenBank/DDBJ whole genome shotgun (WGS) entry which is preliminary data.</text>
</comment>
<evidence type="ECO:0000313" key="2">
    <source>
        <dbReference type="EMBL" id="GAA3735397.1"/>
    </source>
</evidence>
<proteinExistence type="predicted"/>
<protein>
    <submittedName>
        <fullName evidence="2">Uncharacterized protein</fullName>
    </submittedName>
</protein>
<feature type="transmembrane region" description="Helical" evidence="1">
    <location>
        <begin position="24"/>
        <end position="48"/>
    </location>
</feature>
<organism evidence="2 3">
    <name type="scientific">Salinactinospora qingdaonensis</name>
    <dbReference type="NCBI Taxonomy" id="702744"/>
    <lineage>
        <taxon>Bacteria</taxon>
        <taxon>Bacillati</taxon>
        <taxon>Actinomycetota</taxon>
        <taxon>Actinomycetes</taxon>
        <taxon>Streptosporangiales</taxon>
        <taxon>Nocardiopsidaceae</taxon>
        <taxon>Salinactinospora</taxon>
    </lineage>
</organism>
<evidence type="ECO:0000313" key="3">
    <source>
        <dbReference type="Proteomes" id="UP001500908"/>
    </source>
</evidence>
<reference evidence="3" key="1">
    <citation type="journal article" date="2019" name="Int. J. Syst. Evol. Microbiol.">
        <title>The Global Catalogue of Microorganisms (GCM) 10K type strain sequencing project: providing services to taxonomists for standard genome sequencing and annotation.</title>
        <authorList>
            <consortium name="The Broad Institute Genomics Platform"/>
            <consortium name="The Broad Institute Genome Sequencing Center for Infectious Disease"/>
            <person name="Wu L."/>
            <person name="Ma J."/>
        </authorList>
    </citation>
    <scope>NUCLEOTIDE SEQUENCE [LARGE SCALE GENOMIC DNA]</scope>
    <source>
        <strain evidence="3">JCM 17137</strain>
    </source>
</reference>
<accession>A0ABP7FCX9</accession>
<dbReference type="Proteomes" id="UP001500908">
    <property type="component" value="Unassembled WGS sequence"/>
</dbReference>
<dbReference type="EMBL" id="BAABDD010000005">
    <property type="protein sequence ID" value="GAA3735397.1"/>
    <property type="molecule type" value="Genomic_DNA"/>
</dbReference>
<name>A0ABP7FCX9_9ACTN</name>
<gene>
    <name evidence="2" type="ORF">GCM10022402_14490</name>
</gene>
<keyword evidence="1" id="KW-0812">Transmembrane</keyword>
<dbReference type="RefSeq" id="WP_344968683.1">
    <property type="nucleotide sequence ID" value="NZ_BAABDD010000005.1"/>
</dbReference>
<evidence type="ECO:0000256" key="1">
    <source>
        <dbReference type="SAM" id="Phobius"/>
    </source>
</evidence>